<proteinExistence type="predicted"/>
<keyword evidence="2" id="KW-1185">Reference proteome</keyword>
<dbReference type="Pfam" id="PF03197">
    <property type="entry name" value="FRD2"/>
    <property type="match status" value="1"/>
</dbReference>
<dbReference type="EMBL" id="AP014714">
    <property type="protein sequence ID" value="BAQ22912.1"/>
    <property type="molecule type" value="Genomic_DNA"/>
</dbReference>
<evidence type="ECO:0008006" key="3">
    <source>
        <dbReference type="Google" id="ProtNLM"/>
    </source>
</evidence>
<name>A0A0B6VLC6_9CAUD</name>
<dbReference type="GeneID" id="26519274"/>
<protein>
    <recommendedName>
        <fullName evidence="3">Frd2 domain-containing protein</fullName>
    </recommendedName>
</protein>
<evidence type="ECO:0000313" key="1">
    <source>
        <dbReference type="EMBL" id="BAQ22912.1"/>
    </source>
</evidence>
<dbReference type="KEGG" id="vg:26519274"/>
<evidence type="ECO:0000313" key="2">
    <source>
        <dbReference type="Proteomes" id="UP000204657"/>
    </source>
</evidence>
<gene>
    <name evidence="1" type="primary">frd.2</name>
</gene>
<dbReference type="InterPro" id="IPR004885">
    <property type="entry name" value="FRD2"/>
</dbReference>
<sequence length="122" mass="13946">MKEGKVYRLIPTLRQQFIDENSNNEHMVNLIEEGGGTFTVLDTSFCDGSFVNKIRTKNGEIYRSDDSGDDYFELCSEEFCYFEEVVEGSEVSNNGGLISMTIEVNQNNFEAMIDLIKKNFIK</sequence>
<dbReference type="RefSeq" id="YP_009190420.1">
    <property type="nucleotide sequence ID" value="NC_028683.1"/>
</dbReference>
<dbReference type="OrthoDB" id="26202at10239"/>
<dbReference type="Proteomes" id="UP000204657">
    <property type="component" value="Segment"/>
</dbReference>
<reference evidence="1 2" key="1">
    <citation type="submission" date="2015-02" db="EMBL/GenBank/DDBJ databases">
        <title>Complete genome sequences of Edwardsiella bacteriophages, PEi20 and PEi26.</title>
        <authorList>
            <person name="Yasuike M."/>
            <person name="Nishiki I."/>
            <person name="Iwasaki Y."/>
            <person name="Nakamura Y."/>
            <person name="Fujiwara A."/>
            <person name="Hassan E.S."/>
            <person name="Mahmoud M.M."/>
            <person name="Kawato Y."/>
            <person name="Nagai S."/>
            <person name="Kobayashi T."/>
            <person name="Ototake M."/>
            <person name="Nakai T."/>
        </authorList>
    </citation>
    <scope>NUCLEOTIDE SEQUENCE [LARGE SCALE GENOMIC DNA]</scope>
</reference>
<accession>A0A0B6VLC6</accession>
<organism evidence="1 2">
    <name type="scientific">Edwardsiella phage PEi20</name>
    <dbReference type="NCBI Taxonomy" id="1608310"/>
    <lineage>
        <taxon>Viruses</taxon>
        <taxon>Duplodnaviria</taxon>
        <taxon>Heunggongvirae</taxon>
        <taxon>Uroviricota</taxon>
        <taxon>Caudoviricetes</taxon>
        <taxon>Pantevenvirales</taxon>
        <taxon>Straboviridae</taxon>
        <taxon>Tevenvirinae</taxon>
        <taxon>Kanagawavirus</taxon>
        <taxon>Kanagawavirus pei20</taxon>
    </lineage>
</organism>